<proteinExistence type="predicted"/>
<dbReference type="InterPro" id="IPR011990">
    <property type="entry name" value="TPR-like_helical_dom_sf"/>
</dbReference>
<dbReference type="SMART" id="SM00028">
    <property type="entry name" value="TPR"/>
    <property type="match status" value="10"/>
</dbReference>
<dbReference type="AlphaFoldDB" id="A0A518DSD3"/>
<sequence length="730" mass="81487">MFVRIAGFLAVALSCLGVQSEEIEGIPFEDPFFVDPVTELKPRDPRDEEQTFRVEAAARYAYGRVLEQRDQDADALRQYERAWRYDPSAFGILQKIVPLAFSLKRTEEAARYAVMAVERDPTDANLLLRLAYQLSENGDYARAVSLYAMAQRLETEETDQDASFVLSRMQMGKLYFLLGQHEKARKPFETVQQALADPDKFQLNQSLQNVVIGEPSQAYALIAENELQCGRYASAEELFAQSNAAKKNSPVLAFHLARIAEKQEKTAAALKHLNTYLEAKVDDAGKDPYTLLAKLMAQQYADPEQASAALRERLAELYQEDAANYVLGYFYAQQLWDAEQADLAETVFHDMLQLRPTVEGYQALIEIYQQQKDYPQLLKTLGMAVSQAGSLDALGEPVEKLLADKAIVKKLIALARKQVADGQTLDQGVALATALAALHLKDFAAADPMIELAIAAGKPSPAGVMASWGLELMSADEYDRSAAVFRRAIDEGVQPQNNAAFHYYMSGALEMAGRTDEALKSARMAAAEEPTSSSFHARVAWISYHAGRYAEARQSYKQLLARFDKDYDSAEVRKVMRDARMALSNIEVHLDNMPAAEEWLEQVLDEYPEQLGAYNDLGYLWADQGKNLHRALKMAEQAAASEPDNMAYQDTLGWAYYRLGRAADAVSELTKAAADEDADGVIHDHLGDALLANSEPKKAVDAWRQAIKKFDPQKDQKRIQATRQKIKQQS</sequence>
<dbReference type="PANTHER" id="PTHR44943:SF8">
    <property type="entry name" value="TPR REPEAT-CONTAINING PROTEIN MJ0263"/>
    <property type="match status" value="1"/>
</dbReference>
<dbReference type="InterPro" id="IPR019734">
    <property type="entry name" value="TPR_rpt"/>
</dbReference>
<dbReference type="PROSITE" id="PS50005">
    <property type="entry name" value="TPR"/>
    <property type="match status" value="1"/>
</dbReference>
<dbReference type="EMBL" id="CP036433">
    <property type="protein sequence ID" value="QDU94756.1"/>
    <property type="molecule type" value="Genomic_DNA"/>
</dbReference>
<evidence type="ECO:0000256" key="4">
    <source>
        <dbReference type="SAM" id="MobiDB-lite"/>
    </source>
</evidence>
<dbReference type="Pfam" id="PF13429">
    <property type="entry name" value="TPR_15"/>
    <property type="match status" value="1"/>
</dbReference>
<accession>A0A518DSD3</accession>
<evidence type="ECO:0000256" key="2">
    <source>
        <dbReference type="ARBA" id="ARBA00022803"/>
    </source>
</evidence>
<dbReference type="Gene3D" id="1.25.40.10">
    <property type="entry name" value="Tetratricopeptide repeat domain"/>
    <property type="match status" value="4"/>
</dbReference>
<evidence type="ECO:0000313" key="5">
    <source>
        <dbReference type="EMBL" id="QDU94756.1"/>
    </source>
</evidence>
<protein>
    <submittedName>
        <fullName evidence="5">Photosystem I assembly protein Ycf3</fullName>
    </submittedName>
</protein>
<keyword evidence="1" id="KW-0677">Repeat</keyword>
<evidence type="ECO:0000256" key="1">
    <source>
        <dbReference type="ARBA" id="ARBA00022737"/>
    </source>
</evidence>
<dbReference type="SUPFAM" id="SSF48452">
    <property type="entry name" value="TPR-like"/>
    <property type="match status" value="4"/>
</dbReference>
<dbReference type="OrthoDB" id="9766710at2"/>
<name>A0A518DSD3_9BACT</name>
<dbReference type="PANTHER" id="PTHR44943">
    <property type="entry name" value="CELLULOSE SYNTHASE OPERON PROTEIN C"/>
    <property type="match status" value="1"/>
</dbReference>
<dbReference type="Proteomes" id="UP000317648">
    <property type="component" value="Chromosome"/>
</dbReference>
<feature type="region of interest" description="Disordered" evidence="4">
    <location>
        <begin position="711"/>
        <end position="730"/>
    </location>
</feature>
<keyword evidence="6" id="KW-1185">Reference proteome</keyword>
<dbReference type="RefSeq" id="WP_145053436.1">
    <property type="nucleotide sequence ID" value="NZ_CP036433.1"/>
</dbReference>
<organism evidence="5 6">
    <name type="scientific">Lignipirellula cremea</name>
    <dbReference type="NCBI Taxonomy" id="2528010"/>
    <lineage>
        <taxon>Bacteria</taxon>
        <taxon>Pseudomonadati</taxon>
        <taxon>Planctomycetota</taxon>
        <taxon>Planctomycetia</taxon>
        <taxon>Pirellulales</taxon>
        <taxon>Pirellulaceae</taxon>
        <taxon>Lignipirellula</taxon>
    </lineage>
</organism>
<evidence type="ECO:0000313" key="6">
    <source>
        <dbReference type="Proteomes" id="UP000317648"/>
    </source>
</evidence>
<gene>
    <name evidence="5" type="ORF">Pla8534_25630</name>
</gene>
<dbReference type="PROSITE" id="PS51257">
    <property type="entry name" value="PROKAR_LIPOPROTEIN"/>
    <property type="match status" value="1"/>
</dbReference>
<dbReference type="Pfam" id="PF13431">
    <property type="entry name" value="TPR_17"/>
    <property type="match status" value="1"/>
</dbReference>
<keyword evidence="2 3" id="KW-0802">TPR repeat</keyword>
<dbReference type="Pfam" id="PF13432">
    <property type="entry name" value="TPR_16"/>
    <property type="match status" value="1"/>
</dbReference>
<evidence type="ECO:0000256" key="3">
    <source>
        <dbReference type="PROSITE-ProRule" id="PRU00339"/>
    </source>
</evidence>
<feature type="repeat" description="TPR" evidence="3">
    <location>
        <begin position="56"/>
        <end position="89"/>
    </location>
</feature>
<dbReference type="KEGG" id="lcre:Pla8534_25630"/>
<dbReference type="InterPro" id="IPR051685">
    <property type="entry name" value="Ycf3/AcsC/BcsC/TPR_MFPF"/>
</dbReference>
<reference evidence="5 6" key="1">
    <citation type="submission" date="2019-02" db="EMBL/GenBank/DDBJ databases">
        <title>Deep-cultivation of Planctomycetes and their phenomic and genomic characterization uncovers novel biology.</title>
        <authorList>
            <person name="Wiegand S."/>
            <person name="Jogler M."/>
            <person name="Boedeker C."/>
            <person name="Pinto D."/>
            <person name="Vollmers J."/>
            <person name="Rivas-Marin E."/>
            <person name="Kohn T."/>
            <person name="Peeters S.H."/>
            <person name="Heuer A."/>
            <person name="Rast P."/>
            <person name="Oberbeckmann S."/>
            <person name="Bunk B."/>
            <person name="Jeske O."/>
            <person name="Meyerdierks A."/>
            <person name="Storesund J.E."/>
            <person name="Kallscheuer N."/>
            <person name="Luecker S."/>
            <person name="Lage O.M."/>
            <person name="Pohl T."/>
            <person name="Merkel B.J."/>
            <person name="Hornburger P."/>
            <person name="Mueller R.-W."/>
            <person name="Bruemmer F."/>
            <person name="Labrenz M."/>
            <person name="Spormann A.M."/>
            <person name="Op den Camp H."/>
            <person name="Overmann J."/>
            <person name="Amann R."/>
            <person name="Jetten M.S.M."/>
            <person name="Mascher T."/>
            <person name="Medema M.H."/>
            <person name="Devos D.P."/>
            <person name="Kaster A.-K."/>
            <person name="Ovreas L."/>
            <person name="Rohde M."/>
            <person name="Galperin M.Y."/>
            <person name="Jogler C."/>
        </authorList>
    </citation>
    <scope>NUCLEOTIDE SEQUENCE [LARGE SCALE GENOMIC DNA]</scope>
    <source>
        <strain evidence="5 6">Pla85_3_4</strain>
    </source>
</reference>
<feature type="compositionally biased region" description="Polar residues" evidence="4">
    <location>
        <begin position="719"/>
        <end position="730"/>
    </location>
</feature>